<evidence type="ECO:0000256" key="7">
    <source>
        <dbReference type="ARBA" id="ARBA00023136"/>
    </source>
</evidence>
<dbReference type="CDD" id="cd06261">
    <property type="entry name" value="TM_PBP2"/>
    <property type="match status" value="2"/>
</dbReference>
<evidence type="ECO:0000313" key="12">
    <source>
        <dbReference type="Proteomes" id="UP000234382"/>
    </source>
</evidence>
<evidence type="ECO:0000256" key="5">
    <source>
        <dbReference type="ARBA" id="ARBA00022692"/>
    </source>
</evidence>
<evidence type="ECO:0000256" key="1">
    <source>
        <dbReference type="ARBA" id="ARBA00004429"/>
    </source>
</evidence>
<keyword evidence="3" id="KW-1003">Cell membrane</keyword>
<accession>A0A2H1IGY3</accession>
<evidence type="ECO:0000259" key="10">
    <source>
        <dbReference type="PROSITE" id="PS50928"/>
    </source>
</evidence>
<feature type="transmembrane region" description="Helical" evidence="8">
    <location>
        <begin position="538"/>
        <end position="560"/>
    </location>
</feature>
<dbReference type="EMBL" id="FXYX01000004">
    <property type="protein sequence ID" value="SMX74443.1"/>
    <property type="molecule type" value="Genomic_DNA"/>
</dbReference>
<dbReference type="Proteomes" id="UP000234382">
    <property type="component" value="Unassembled WGS sequence"/>
</dbReference>
<organism evidence="11 12">
    <name type="scientific">Brevibacterium iodinum ATCC 49514</name>
    <dbReference type="NCBI Taxonomy" id="1255616"/>
    <lineage>
        <taxon>Bacteria</taxon>
        <taxon>Bacillati</taxon>
        <taxon>Actinomycetota</taxon>
        <taxon>Actinomycetes</taxon>
        <taxon>Micrococcales</taxon>
        <taxon>Brevibacteriaceae</taxon>
        <taxon>Brevibacterium</taxon>
    </lineage>
</organism>
<comment type="similarity">
    <text evidence="8">Belongs to the binding-protein-dependent transport system permease family.</text>
</comment>
<dbReference type="GO" id="GO:0005886">
    <property type="term" value="C:plasma membrane"/>
    <property type="evidence" value="ECO:0007669"/>
    <property type="project" value="UniProtKB-SubCell"/>
</dbReference>
<dbReference type="SUPFAM" id="SSF161098">
    <property type="entry name" value="MetI-like"/>
    <property type="match status" value="2"/>
</dbReference>
<feature type="transmembrane region" description="Helical" evidence="8">
    <location>
        <begin position="57"/>
        <end position="80"/>
    </location>
</feature>
<sequence>MSRPSLRRQCAGTTAILLVLLVLVAIPLLSVLATAVTGYGDDPSALGTLVDGDMPRIIGNTIFLSVLVVAFSTIMAAPLAFLTSWTGLRRHWWIDIGVMVPFMTPPFAAAMAWMDITRTGGVIDMLLGDFAGDALRATVNSVWGMGLIMACELFPFLYLLLRNCLDAVPASGTEMAAVVGASRWKTLTRIVLPQVVGPWSLGALIVFIRAAGEFGTPVTLGNAIGYQVLVSRIQQDVTVDPLDFSSAAAGASALFTLGIAVWALQQVISRRTLDAGGAGAGGRVSRPTSVRLGPVGTIAGWAWVAVVATMSIIVPYISIVLGATTILRSKAPKLDNLSLDYFLIVLSDDRALRALTTSAVLAAIGATAGVLIALAVTLVTTLRRSRAAGSAPGGRLGRITDFLAVAPETVPAIVLAIGFIFFWNAGWLPATPYNTPAILVIAYAVLFLPMAVQNIKTSAQSVTPTVFEAAATSGATGWHTFARITLPLLLPGIAAGWLLAFLTGIRELVMSSLVRPSNMTLLSPWIMGQFDQGHRAEAMAMTLIGVVSSTIVLVAVQLWLRRRSVTVDRSPKGPAAQQPTADGARELSHAG</sequence>
<feature type="transmembrane region" description="Helical" evidence="8">
    <location>
        <begin position="488"/>
        <end position="509"/>
    </location>
</feature>
<feature type="domain" description="ABC transmembrane type-1" evidence="10">
    <location>
        <begin position="355"/>
        <end position="556"/>
    </location>
</feature>
<proteinExistence type="inferred from homology"/>
<evidence type="ECO:0000256" key="2">
    <source>
        <dbReference type="ARBA" id="ARBA00022448"/>
    </source>
</evidence>
<keyword evidence="7 8" id="KW-0472">Membrane</keyword>
<dbReference type="Pfam" id="PF00528">
    <property type="entry name" value="BPD_transp_1"/>
    <property type="match status" value="2"/>
</dbReference>
<feature type="transmembrane region" description="Helical" evidence="8">
    <location>
        <begin position="359"/>
        <end position="382"/>
    </location>
</feature>
<feature type="region of interest" description="Disordered" evidence="9">
    <location>
        <begin position="569"/>
        <end position="591"/>
    </location>
</feature>
<evidence type="ECO:0000256" key="8">
    <source>
        <dbReference type="RuleBase" id="RU363032"/>
    </source>
</evidence>
<evidence type="ECO:0000313" key="11">
    <source>
        <dbReference type="EMBL" id="SMX74443.1"/>
    </source>
</evidence>
<comment type="subcellular location">
    <subcellularLocation>
        <location evidence="1">Cell inner membrane</location>
        <topology evidence="1">Multi-pass membrane protein</topology>
    </subcellularLocation>
    <subcellularLocation>
        <location evidence="8">Cell membrane</location>
        <topology evidence="8">Multi-pass membrane protein</topology>
    </subcellularLocation>
</comment>
<name>A0A2H1IGY3_9MICO</name>
<feature type="transmembrane region" description="Helical" evidence="8">
    <location>
        <begin position="244"/>
        <end position="264"/>
    </location>
</feature>
<feature type="transmembrane region" description="Helical" evidence="8">
    <location>
        <begin position="92"/>
        <end position="114"/>
    </location>
</feature>
<keyword evidence="5 8" id="KW-0812">Transmembrane</keyword>
<feature type="transmembrane region" description="Helical" evidence="8">
    <location>
        <begin position="402"/>
        <end position="423"/>
    </location>
</feature>
<feature type="transmembrane region" description="Helical" evidence="8">
    <location>
        <begin position="142"/>
        <end position="161"/>
    </location>
</feature>
<reference evidence="12" key="1">
    <citation type="submission" date="2017-03" db="EMBL/GenBank/DDBJ databases">
        <authorList>
            <person name="Monnet C."/>
        </authorList>
    </citation>
    <scope>NUCLEOTIDE SEQUENCE [LARGE SCALE GENOMIC DNA]</scope>
    <source>
        <strain evidence="12">ATCC 49514</strain>
    </source>
</reference>
<feature type="domain" description="ABC transmembrane type-1" evidence="10">
    <location>
        <begin position="58"/>
        <end position="265"/>
    </location>
</feature>
<gene>
    <name evidence="11" type="ORF">BI49514_00928</name>
</gene>
<dbReference type="GO" id="GO:0055085">
    <property type="term" value="P:transmembrane transport"/>
    <property type="evidence" value="ECO:0007669"/>
    <property type="project" value="InterPro"/>
</dbReference>
<dbReference type="AlphaFoldDB" id="A0A2H1IGY3"/>
<evidence type="ECO:0000256" key="6">
    <source>
        <dbReference type="ARBA" id="ARBA00022989"/>
    </source>
</evidence>
<keyword evidence="2 8" id="KW-0813">Transport</keyword>
<dbReference type="InterPro" id="IPR000515">
    <property type="entry name" value="MetI-like"/>
</dbReference>
<keyword evidence="12" id="KW-1185">Reference proteome</keyword>
<protein>
    <submittedName>
        <fullName evidence="11">Iron(III) transport system permease protein</fullName>
    </submittedName>
</protein>
<evidence type="ECO:0000256" key="9">
    <source>
        <dbReference type="SAM" id="MobiDB-lite"/>
    </source>
</evidence>
<keyword evidence="6 8" id="KW-1133">Transmembrane helix</keyword>
<evidence type="ECO:0000256" key="3">
    <source>
        <dbReference type="ARBA" id="ARBA00022475"/>
    </source>
</evidence>
<feature type="transmembrane region" description="Helical" evidence="8">
    <location>
        <begin position="301"/>
        <end position="327"/>
    </location>
</feature>
<dbReference type="PANTHER" id="PTHR43357">
    <property type="entry name" value="INNER MEMBRANE ABC TRANSPORTER PERMEASE PROTEIN YDCV"/>
    <property type="match status" value="1"/>
</dbReference>
<dbReference type="PROSITE" id="PS50928">
    <property type="entry name" value="ABC_TM1"/>
    <property type="match status" value="2"/>
</dbReference>
<evidence type="ECO:0000256" key="4">
    <source>
        <dbReference type="ARBA" id="ARBA00022519"/>
    </source>
</evidence>
<dbReference type="PANTHER" id="PTHR43357:SF3">
    <property type="entry name" value="FE(3+)-TRANSPORT SYSTEM PERMEASE PROTEIN FBPB 2"/>
    <property type="match status" value="1"/>
</dbReference>
<keyword evidence="4" id="KW-0997">Cell inner membrane</keyword>
<feature type="transmembrane region" description="Helical" evidence="8">
    <location>
        <begin position="190"/>
        <end position="211"/>
    </location>
</feature>
<dbReference type="Gene3D" id="1.10.3720.10">
    <property type="entry name" value="MetI-like"/>
    <property type="match status" value="2"/>
</dbReference>
<dbReference type="InterPro" id="IPR035906">
    <property type="entry name" value="MetI-like_sf"/>
</dbReference>
<dbReference type="RefSeq" id="WP_101544715.1">
    <property type="nucleotide sequence ID" value="NZ_FXYX01000004.1"/>
</dbReference>
<feature type="transmembrane region" description="Helical" evidence="8">
    <location>
        <begin position="435"/>
        <end position="452"/>
    </location>
</feature>